<protein>
    <recommendedName>
        <fullName evidence="11">Multicomponent Na+:H+ antiporter subunit F</fullName>
    </recommendedName>
</protein>
<evidence type="ECO:0000256" key="4">
    <source>
        <dbReference type="ARBA" id="ARBA00022475"/>
    </source>
</evidence>
<evidence type="ECO:0000256" key="2">
    <source>
        <dbReference type="ARBA" id="ARBA00009212"/>
    </source>
</evidence>
<keyword evidence="7 8" id="KW-0472">Membrane</keyword>
<keyword evidence="5 8" id="KW-0812">Transmembrane</keyword>
<dbReference type="RefSeq" id="WP_284305157.1">
    <property type="nucleotide sequence ID" value="NZ_BSUO01000001.1"/>
</dbReference>
<evidence type="ECO:0000313" key="10">
    <source>
        <dbReference type="Proteomes" id="UP001157126"/>
    </source>
</evidence>
<dbReference type="PANTHER" id="PTHR34702">
    <property type="entry name" value="NA(+)/H(+) ANTIPORTER SUBUNIT F1"/>
    <property type="match status" value="1"/>
</dbReference>
<evidence type="ECO:0000256" key="6">
    <source>
        <dbReference type="ARBA" id="ARBA00022989"/>
    </source>
</evidence>
<feature type="transmembrane region" description="Helical" evidence="8">
    <location>
        <begin position="36"/>
        <end position="55"/>
    </location>
</feature>
<dbReference type="Proteomes" id="UP001157126">
    <property type="component" value="Unassembled WGS sequence"/>
</dbReference>
<evidence type="ECO:0000256" key="1">
    <source>
        <dbReference type="ARBA" id="ARBA00004651"/>
    </source>
</evidence>
<feature type="transmembrane region" description="Helical" evidence="8">
    <location>
        <begin position="61"/>
        <end position="80"/>
    </location>
</feature>
<keyword evidence="4" id="KW-1003">Cell membrane</keyword>
<name>A0ABQ6IWU4_9MICO</name>
<organism evidence="9 10">
    <name type="scientific">Mobilicoccus caccae</name>
    <dbReference type="NCBI Taxonomy" id="1859295"/>
    <lineage>
        <taxon>Bacteria</taxon>
        <taxon>Bacillati</taxon>
        <taxon>Actinomycetota</taxon>
        <taxon>Actinomycetes</taxon>
        <taxon>Micrococcales</taxon>
        <taxon>Dermatophilaceae</taxon>
        <taxon>Mobilicoccus</taxon>
    </lineage>
</organism>
<keyword evidence="10" id="KW-1185">Reference proteome</keyword>
<comment type="caution">
    <text evidence="9">The sequence shown here is derived from an EMBL/GenBank/DDBJ whole genome shotgun (WGS) entry which is preliminary data.</text>
</comment>
<sequence>MIGIMIGIALLTFSAVVASWRMFAGPGDGNRALASDLLFFSVIGLMSLMGLVFGTPQVLDLVLVATILGLLATVSLARALTRGRR</sequence>
<gene>
    <name evidence="9" type="ORF">GCM10025883_36570</name>
</gene>
<evidence type="ECO:0000256" key="8">
    <source>
        <dbReference type="SAM" id="Phobius"/>
    </source>
</evidence>
<keyword evidence="6 8" id="KW-1133">Transmembrane helix</keyword>
<dbReference type="PANTHER" id="PTHR34702:SF1">
    <property type="entry name" value="NA(+)_H(+) ANTIPORTER SUBUNIT F"/>
    <property type="match status" value="1"/>
</dbReference>
<dbReference type="Pfam" id="PF04066">
    <property type="entry name" value="MrpF_PhaF"/>
    <property type="match status" value="1"/>
</dbReference>
<evidence type="ECO:0000256" key="3">
    <source>
        <dbReference type="ARBA" id="ARBA00022448"/>
    </source>
</evidence>
<comment type="subcellular location">
    <subcellularLocation>
        <location evidence="1">Cell membrane</location>
        <topology evidence="1">Multi-pass membrane protein</topology>
    </subcellularLocation>
</comment>
<evidence type="ECO:0000256" key="7">
    <source>
        <dbReference type="ARBA" id="ARBA00023136"/>
    </source>
</evidence>
<evidence type="ECO:0000313" key="9">
    <source>
        <dbReference type="EMBL" id="GMA41612.1"/>
    </source>
</evidence>
<evidence type="ECO:0000256" key="5">
    <source>
        <dbReference type="ARBA" id="ARBA00022692"/>
    </source>
</evidence>
<reference evidence="10" key="1">
    <citation type="journal article" date="2019" name="Int. J. Syst. Evol. Microbiol.">
        <title>The Global Catalogue of Microorganisms (GCM) 10K type strain sequencing project: providing services to taxonomists for standard genome sequencing and annotation.</title>
        <authorList>
            <consortium name="The Broad Institute Genomics Platform"/>
            <consortium name="The Broad Institute Genome Sequencing Center for Infectious Disease"/>
            <person name="Wu L."/>
            <person name="Ma J."/>
        </authorList>
    </citation>
    <scope>NUCLEOTIDE SEQUENCE [LARGE SCALE GENOMIC DNA]</scope>
    <source>
        <strain evidence="10">NBRC 113072</strain>
    </source>
</reference>
<keyword evidence="3" id="KW-0813">Transport</keyword>
<feature type="transmembrane region" description="Helical" evidence="8">
    <location>
        <begin position="6"/>
        <end position="24"/>
    </location>
</feature>
<proteinExistence type="inferred from homology"/>
<comment type="similarity">
    <text evidence="2">Belongs to the CPA3 antiporters (TC 2.A.63) subunit F family.</text>
</comment>
<dbReference type="InterPro" id="IPR007208">
    <property type="entry name" value="MrpF/PhaF-like"/>
</dbReference>
<dbReference type="EMBL" id="BSUO01000001">
    <property type="protein sequence ID" value="GMA41612.1"/>
    <property type="molecule type" value="Genomic_DNA"/>
</dbReference>
<accession>A0ABQ6IWU4</accession>
<evidence type="ECO:0008006" key="11">
    <source>
        <dbReference type="Google" id="ProtNLM"/>
    </source>
</evidence>